<gene>
    <name evidence="1" type="ORF">HPB50_018714</name>
</gene>
<name>A0ACB7S0Z0_HYAAI</name>
<keyword evidence="2" id="KW-1185">Reference proteome</keyword>
<reference evidence="1" key="1">
    <citation type="submission" date="2020-05" db="EMBL/GenBank/DDBJ databases">
        <title>Large-scale comparative analyses of tick genomes elucidate their genetic diversity and vector capacities.</title>
        <authorList>
            <person name="Jia N."/>
            <person name="Wang J."/>
            <person name="Shi W."/>
            <person name="Du L."/>
            <person name="Sun Y."/>
            <person name="Zhan W."/>
            <person name="Jiang J."/>
            <person name="Wang Q."/>
            <person name="Zhang B."/>
            <person name="Ji P."/>
            <person name="Sakyi L.B."/>
            <person name="Cui X."/>
            <person name="Yuan T."/>
            <person name="Jiang B."/>
            <person name="Yang W."/>
            <person name="Lam T.T.-Y."/>
            <person name="Chang Q."/>
            <person name="Ding S."/>
            <person name="Wang X."/>
            <person name="Zhu J."/>
            <person name="Ruan X."/>
            <person name="Zhao L."/>
            <person name="Wei J."/>
            <person name="Que T."/>
            <person name="Du C."/>
            <person name="Cheng J."/>
            <person name="Dai P."/>
            <person name="Han X."/>
            <person name="Huang E."/>
            <person name="Gao Y."/>
            <person name="Liu J."/>
            <person name="Shao H."/>
            <person name="Ye R."/>
            <person name="Li L."/>
            <person name="Wei W."/>
            <person name="Wang X."/>
            <person name="Wang C."/>
            <person name="Yang T."/>
            <person name="Huo Q."/>
            <person name="Li W."/>
            <person name="Guo W."/>
            <person name="Chen H."/>
            <person name="Zhou L."/>
            <person name="Ni X."/>
            <person name="Tian J."/>
            <person name="Zhou Y."/>
            <person name="Sheng Y."/>
            <person name="Liu T."/>
            <person name="Pan Y."/>
            <person name="Xia L."/>
            <person name="Li J."/>
            <person name="Zhao F."/>
            <person name="Cao W."/>
        </authorList>
    </citation>
    <scope>NUCLEOTIDE SEQUENCE</scope>
    <source>
        <strain evidence="1">Hyas-2018</strain>
    </source>
</reference>
<accession>A0ACB7S0Z0</accession>
<protein>
    <submittedName>
        <fullName evidence="1">Uncharacterized protein</fullName>
    </submittedName>
</protein>
<evidence type="ECO:0000313" key="1">
    <source>
        <dbReference type="EMBL" id="KAH6926454.1"/>
    </source>
</evidence>
<dbReference type="Proteomes" id="UP000821845">
    <property type="component" value="Chromosome 7"/>
</dbReference>
<comment type="caution">
    <text evidence="1">The sequence shown here is derived from an EMBL/GenBank/DDBJ whole genome shotgun (WGS) entry which is preliminary data.</text>
</comment>
<evidence type="ECO:0000313" key="2">
    <source>
        <dbReference type="Proteomes" id="UP000821845"/>
    </source>
</evidence>
<proteinExistence type="predicted"/>
<sequence>MPPASSILGHIELLSSGFHRKKCLEWVKEYGPVIREQIEIYKAAKSEEDPKDFILGYLKKIAKCRGMPQPLFTGRRDCPGQTFATMEIFLLITFLLQRYHIVPEHPIELDLGSPETELPQAINVKLHFIPRKSTE</sequence>
<organism evidence="1 2">
    <name type="scientific">Hyalomma asiaticum</name>
    <name type="common">Tick</name>
    <dbReference type="NCBI Taxonomy" id="266040"/>
    <lineage>
        <taxon>Eukaryota</taxon>
        <taxon>Metazoa</taxon>
        <taxon>Ecdysozoa</taxon>
        <taxon>Arthropoda</taxon>
        <taxon>Chelicerata</taxon>
        <taxon>Arachnida</taxon>
        <taxon>Acari</taxon>
        <taxon>Parasitiformes</taxon>
        <taxon>Ixodida</taxon>
        <taxon>Ixodoidea</taxon>
        <taxon>Ixodidae</taxon>
        <taxon>Hyalomminae</taxon>
        <taxon>Hyalomma</taxon>
    </lineage>
</organism>
<dbReference type="EMBL" id="CM023487">
    <property type="protein sequence ID" value="KAH6926454.1"/>
    <property type="molecule type" value="Genomic_DNA"/>
</dbReference>